<gene>
    <name evidence="3" type="ORF">THAOC_07755</name>
</gene>
<dbReference type="PANTHER" id="PTHR31543">
    <property type="entry name" value="DYNEIN REGULATORY COMPLEX SUBUNIT 4"/>
    <property type="match status" value="1"/>
</dbReference>
<dbReference type="GO" id="GO:0005794">
    <property type="term" value="C:Golgi apparatus"/>
    <property type="evidence" value="ECO:0007669"/>
    <property type="project" value="TreeGrafter"/>
</dbReference>
<dbReference type="GO" id="GO:0031514">
    <property type="term" value="C:motile cilium"/>
    <property type="evidence" value="ECO:0007669"/>
    <property type="project" value="InterPro"/>
</dbReference>
<evidence type="ECO:0000313" key="3">
    <source>
        <dbReference type="EMBL" id="EJK70853.1"/>
    </source>
</evidence>
<keyword evidence="4" id="KW-1185">Reference proteome</keyword>
<name>K0SWR6_THAOC</name>
<dbReference type="EMBL" id="AGNL01007967">
    <property type="protein sequence ID" value="EJK70853.1"/>
    <property type="molecule type" value="Genomic_DNA"/>
</dbReference>
<protein>
    <recommendedName>
        <fullName evidence="2">Growth arrest-specific protein 8 domain-containing protein</fullName>
    </recommendedName>
</protein>
<dbReference type="InterPro" id="IPR039308">
    <property type="entry name" value="GAS8"/>
</dbReference>
<dbReference type="InterPro" id="IPR025593">
    <property type="entry name" value="GAS8_dom"/>
</dbReference>
<feature type="region of interest" description="Disordered" evidence="1">
    <location>
        <begin position="1"/>
        <end position="26"/>
    </location>
</feature>
<dbReference type="Pfam" id="PF13851">
    <property type="entry name" value="GAS"/>
    <property type="match status" value="1"/>
</dbReference>
<feature type="compositionally biased region" description="Basic residues" evidence="1">
    <location>
        <begin position="1"/>
        <end position="18"/>
    </location>
</feature>
<dbReference type="GO" id="GO:0031267">
    <property type="term" value="F:small GTPase binding"/>
    <property type="evidence" value="ECO:0007669"/>
    <property type="project" value="InterPro"/>
</dbReference>
<comment type="caution">
    <text evidence="3">The sequence shown here is derived from an EMBL/GenBank/DDBJ whole genome shotgun (WGS) entry which is preliminary data.</text>
</comment>
<evidence type="ECO:0000259" key="2">
    <source>
        <dbReference type="Pfam" id="PF13851"/>
    </source>
</evidence>
<sequence length="446" mass="50962">MKKKKGSGKGGGKKKTKKGCPSPEDIERKEFYRAALALRERIQHETELEQRIRENLDSLRASREIDQQSLAERKRDLAAKDQRLRRERDEHAIVLGKQKRNLKTLLFDHQDDLANKMTVGFAKQLALTSEHDGELGQLSGELQDVADSIKDTTISYDRFNLDRQKKANDEATLLRNQAGHRIAALATAAEEQSKRVRDESARTLAGEMSALSEQSLLKVENVLSANSRQLEEMRSAYKAALESNLDTIVELRKEAMMMKEREQHGRQILNELQLRNDEIIGPLELGREELARLEVDAKTFFEQRKDLDSQKRVLSKAEDELRTIQWDHEVLFQKFQALESERSECLKKLQSSVHSARQVEDFTSMLCERRLKRSIERGQAKSAAIVDLLRRADVDLGSVPITDVLAEKEEVINRLGAQLKIISDAKTAMKHKHIRLIEDVKSKRGA</sequence>
<dbReference type="PANTHER" id="PTHR31543:SF1">
    <property type="entry name" value="HECT DOMAIN-CONTAINING PROTEIN"/>
    <property type="match status" value="1"/>
</dbReference>
<feature type="domain" description="Growth arrest-specific protein 8" evidence="2">
    <location>
        <begin position="226"/>
        <end position="415"/>
    </location>
</feature>
<dbReference type="eggNOG" id="ENOG502RUMG">
    <property type="taxonomic scope" value="Eukaryota"/>
</dbReference>
<proteinExistence type="predicted"/>
<dbReference type="GO" id="GO:0048870">
    <property type="term" value="P:cell motility"/>
    <property type="evidence" value="ECO:0007669"/>
    <property type="project" value="InterPro"/>
</dbReference>
<dbReference type="AlphaFoldDB" id="K0SWR6"/>
<dbReference type="OMA" id="MKHLQYE"/>
<reference evidence="3 4" key="1">
    <citation type="journal article" date="2012" name="Genome Biol.">
        <title>Genome and low-iron response of an oceanic diatom adapted to chronic iron limitation.</title>
        <authorList>
            <person name="Lommer M."/>
            <person name="Specht M."/>
            <person name="Roy A.S."/>
            <person name="Kraemer L."/>
            <person name="Andreson R."/>
            <person name="Gutowska M.A."/>
            <person name="Wolf J."/>
            <person name="Bergner S.V."/>
            <person name="Schilhabel M.B."/>
            <person name="Klostermeier U.C."/>
            <person name="Beiko R.G."/>
            <person name="Rosenstiel P."/>
            <person name="Hippler M."/>
            <person name="Laroche J."/>
        </authorList>
    </citation>
    <scope>NUCLEOTIDE SEQUENCE [LARGE SCALE GENOMIC DNA]</scope>
    <source>
        <strain evidence="3 4">CCMP1005</strain>
    </source>
</reference>
<evidence type="ECO:0000256" key="1">
    <source>
        <dbReference type="SAM" id="MobiDB-lite"/>
    </source>
</evidence>
<accession>K0SWR6</accession>
<evidence type="ECO:0000313" key="4">
    <source>
        <dbReference type="Proteomes" id="UP000266841"/>
    </source>
</evidence>
<organism evidence="3 4">
    <name type="scientific">Thalassiosira oceanica</name>
    <name type="common">Marine diatom</name>
    <dbReference type="NCBI Taxonomy" id="159749"/>
    <lineage>
        <taxon>Eukaryota</taxon>
        <taxon>Sar</taxon>
        <taxon>Stramenopiles</taxon>
        <taxon>Ochrophyta</taxon>
        <taxon>Bacillariophyta</taxon>
        <taxon>Coscinodiscophyceae</taxon>
        <taxon>Thalassiosirophycidae</taxon>
        <taxon>Thalassiosirales</taxon>
        <taxon>Thalassiosiraceae</taxon>
        <taxon>Thalassiosira</taxon>
    </lineage>
</organism>
<dbReference type="OrthoDB" id="767661at2759"/>
<dbReference type="GO" id="GO:0008017">
    <property type="term" value="F:microtubule binding"/>
    <property type="evidence" value="ECO:0007669"/>
    <property type="project" value="InterPro"/>
</dbReference>
<dbReference type="Proteomes" id="UP000266841">
    <property type="component" value="Unassembled WGS sequence"/>
</dbReference>
<dbReference type="GO" id="GO:0005874">
    <property type="term" value="C:microtubule"/>
    <property type="evidence" value="ECO:0007669"/>
    <property type="project" value="TreeGrafter"/>
</dbReference>